<dbReference type="SMART" id="SM00389">
    <property type="entry name" value="HOX"/>
    <property type="match status" value="1"/>
</dbReference>
<gene>
    <name evidence="14" type="ORF">RJ639_040867</name>
</gene>
<dbReference type="InterPro" id="IPR001356">
    <property type="entry name" value="HD"/>
</dbReference>
<feature type="compositionally biased region" description="Polar residues" evidence="12">
    <location>
        <begin position="1"/>
        <end position="12"/>
    </location>
</feature>
<dbReference type="PRINTS" id="PR00031">
    <property type="entry name" value="HTHREPRESSR"/>
</dbReference>
<evidence type="ECO:0000256" key="1">
    <source>
        <dbReference type="ARBA" id="ARBA00004123"/>
    </source>
</evidence>
<name>A0AA89BAI1_9ASTE</name>
<evidence type="ECO:0000313" key="14">
    <source>
        <dbReference type="EMBL" id="KAK3025951.1"/>
    </source>
</evidence>
<keyword evidence="6 8" id="KW-0539">Nucleus</keyword>
<evidence type="ECO:0000313" key="15">
    <source>
        <dbReference type="Proteomes" id="UP001188597"/>
    </source>
</evidence>
<dbReference type="GO" id="GO:0005634">
    <property type="term" value="C:nucleus"/>
    <property type="evidence" value="ECO:0007669"/>
    <property type="project" value="UniProtKB-SubCell"/>
</dbReference>
<dbReference type="Proteomes" id="UP001188597">
    <property type="component" value="Unassembled WGS sequence"/>
</dbReference>
<dbReference type="GO" id="GO:0045893">
    <property type="term" value="P:positive regulation of DNA-templated transcription"/>
    <property type="evidence" value="ECO:0007669"/>
    <property type="project" value="TreeGrafter"/>
</dbReference>
<evidence type="ECO:0000256" key="2">
    <source>
        <dbReference type="ARBA" id="ARBA00023015"/>
    </source>
</evidence>
<dbReference type="SUPFAM" id="SSF46689">
    <property type="entry name" value="Homeodomain-like"/>
    <property type="match status" value="1"/>
</dbReference>
<keyword evidence="11" id="KW-0175">Coiled coil</keyword>
<reference evidence="14" key="1">
    <citation type="submission" date="2022-12" db="EMBL/GenBank/DDBJ databases">
        <title>Draft genome assemblies for two species of Escallonia (Escalloniales).</title>
        <authorList>
            <person name="Chanderbali A."/>
            <person name="Dervinis C."/>
            <person name="Anghel I."/>
            <person name="Soltis D."/>
            <person name="Soltis P."/>
            <person name="Zapata F."/>
        </authorList>
    </citation>
    <scope>NUCLEOTIDE SEQUENCE</scope>
    <source>
        <strain evidence="14">UCBG64.0493</strain>
        <tissue evidence="14">Leaf</tissue>
    </source>
</reference>
<feature type="coiled-coil region" evidence="11">
    <location>
        <begin position="107"/>
        <end position="155"/>
    </location>
</feature>
<keyword evidence="5 10" id="KW-0804">Transcription</keyword>
<organism evidence="14 15">
    <name type="scientific">Escallonia herrerae</name>
    <dbReference type="NCBI Taxonomy" id="1293975"/>
    <lineage>
        <taxon>Eukaryota</taxon>
        <taxon>Viridiplantae</taxon>
        <taxon>Streptophyta</taxon>
        <taxon>Embryophyta</taxon>
        <taxon>Tracheophyta</taxon>
        <taxon>Spermatophyta</taxon>
        <taxon>Magnoliopsida</taxon>
        <taxon>eudicotyledons</taxon>
        <taxon>Gunneridae</taxon>
        <taxon>Pentapetalae</taxon>
        <taxon>asterids</taxon>
        <taxon>campanulids</taxon>
        <taxon>Escalloniales</taxon>
        <taxon>Escalloniaceae</taxon>
        <taxon>Escallonia</taxon>
    </lineage>
</organism>
<dbReference type="PANTHER" id="PTHR24326:SF547">
    <property type="entry name" value="HOMEOBOX-LEUCINE ZIPPER PROTEIN ATHB-6"/>
    <property type="match status" value="1"/>
</dbReference>
<dbReference type="FunFam" id="1.10.10.60:FF:000144">
    <property type="entry name" value="homeobox-leucine zipper protein ATHB-6-like"/>
    <property type="match status" value="1"/>
</dbReference>
<dbReference type="Pfam" id="PF02183">
    <property type="entry name" value="HALZ"/>
    <property type="match status" value="1"/>
</dbReference>
<keyword evidence="15" id="KW-1185">Reference proteome</keyword>
<comment type="subcellular location">
    <subcellularLocation>
        <location evidence="1 8 9">Nucleus</location>
    </subcellularLocation>
</comment>
<comment type="similarity">
    <text evidence="7 10">Belongs to the HD-ZIP homeobox family. Class I subfamily.</text>
</comment>
<dbReference type="GO" id="GO:0000976">
    <property type="term" value="F:transcription cis-regulatory region binding"/>
    <property type="evidence" value="ECO:0007669"/>
    <property type="project" value="UniProtKB-ARBA"/>
</dbReference>
<comment type="caution">
    <text evidence="14">The sequence shown here is derived from an EMBL/GenBank/DDBJ whole genome shotgun (WGS) entry which is preliminary data.</text>
</comment>
<evidence type="ECO:0000256" key="12">
    <source>
        <dbReference type="SAM" id="MobiDB-lite"/>
    </source>
</evidence>
<evidence type="ECO:0000256" key="4">
    <source>
        <dbReference type="ARBA" id="ARBA00023155"/>
    </source>
</evidence>
<feature type="region of interest" description="Disordered" evidence="12">
    <location>
        <begin position="1"/>
        <end position="23"/>
    </location>
</feature>
<dbReference type="EMBL" id="JAVXUP010000523">
    <property type="protein sequence ID" value="KAK3025951.1"/>
    <property type="molecule type" value="Genomic_DNA"/>
</dbReference>
<feature type="domain" description="Homeobox" evidence="13">
    <location>
        <begin position="48"/>
        <end position="108"/>
    </location>
</feature>
<evidence type="ECO:0000256" key="8">
    <source>
        <dbReference type="PROSITE-ProRule" id="PRU00108"/>
    </source>
</evidence>
<evidence type="ECO:0000256" key="3">
    <source>
        <dbReference type="ARBA" id="ARBA00023125"/>
    </source>
</evidence>
<dbReference type="InterPro" id="IPR009057">
    <property type="entry name" value="Homeodomain-like_sf"/>
</dbReference>
<proteinExistence type="inferred from homology"/>
<accession>A0AA89BAI1</accession>
<dbReference type="InterPro" id="IPR017970">
    <property type="entry name" value="Homeobox_CS"/>
</dbReference>
<keyword evidence="3 8" id="KW-0238">DNA-binding</keyword>
<dbReference type="PROSITE" id="PS00027">
    <property type="entry name" value="HOMEOBOX_1"/>
    <property type="match status" value="1"/>
</dbReference>
<dbReference type="Pfam" id="PF00046">
    <property type="entry name" value="Homeodomain"/>
    <property type="match status" value="1"/>
</dbReference>
<keyword evidence="4 8" id="KW-0371">Homeobox</keyword>
<keyword evidence="2 10" id="KW-0805">Transcription regulation</keyword>
<feature type="DNA-binding region" description="Homeobox" evidence="8">
    <location>
        <begin position="50"/>
        <end position="109"/>
    </location>
</feature>
<dbReference type="InterPro" id="IPR000047">
    <property type="entry name" value="HTH_motif"/>
</dbReference>
<dbReference type="AlphaFoldDB" id="A0AA89BAI1"/>
<evidence type="ECO:0000256" key="9">
    <source>
        <dbReference type="RuleBase" id="RU000682"/>
    </source>
</evidence>
<evidence type="ECO:0000256" key="6">
    <source>
        <dbReference type="ARBA" id="ARBA00023242"/>
    </source>
</evidence>
<comment type="function">
    <text evidence="10">Transcription factor.</text>
</comment>
<sequence>MKRFSCSDSSGSFFYPSEEKNPKGNLVYSREFQAMLDNLDDEDSIEETGQPDKKRRLSNDQVKALEKIFEHESKLDPERKVKLAQELGLQPRQVAIWFQNRRARWKTKQLERDYNHLKGNYEALKLNFSKLEQERETLSAELEKLKGKLGEESAERNPFDGEKALFFGSQKGVQGQCNGSPVGFCSETDPTKPKNEVLKTQNLVETEGLSNFKDGLSDSDSNAVLNEDSNLLLMSPALSSPNFALPSFCSSSSAINYSQFLDSRAVLAKAYQQQMVKMEEQSLFSSEESCNIYSVDQAPNLCWYLTDQRN</sequence>
<dbReference type="InterPro" id="IPR003106">
    <property type="entry name" value="Leu_zip_homeo"/>
</dbReference>
<dbReference type="PANTHER" id="PTHR24326">
    <property type="entry name" value="HOMEOBOX-LEUCINE ZIPPER PROTEIN"/>
    <property type="match status" value="1"/>
</dbReference>
<evidence type="ECO:0000256" key="7">
    <source>
        <dbReference type="ARBA" id="ARBA00025748"/>
    </source>
</evidence>
<evidence type="ECO:0000256" key="11">
    <source>
        <dbReference type="SAM" id="Coils"/>
    </source>
</evidence>
<dbReference type="PROSITE" id="PS50071">
    <property type="entry name" value="HOMEOBOX_2"/>
    <property type="match status" value="1"/>
</dbReference>
<evidence type="ECO:0000256" key="5">
    <source>
        <dbReference type="ARBA" id="ARBA00023163"/>
    </source>
</evidence>
<evidence type="ECO:0000259" key="13">
    <source>
        <dbReference type="PROSITE" id="PS50071"/>
    </source>
</evidence>
<dbReference type="GO" id="GO:0000981">
    <property type="term" value="F:DNA-binding transcription factor activity, RNA polymerase II-specific"/>
    <property type="evidence" value="ECO:0007669"/>
    <property type="project" value="UniProtKB-UniRule"/>
</dbReference>
<dbReference type="CDD" id="cd00086">
    <property type="entry name" value="homeodomain"/>
    <property type="match status" value="1"/>
</dbReference>
<evidence type="ECO:0000256" key="10">
    <source>
        <dbReference type="RuleBase" id="RU369038"/>
    </source>
</evidence>
<protein>
    <recommendedName>
        <fullName evidence="10">Homeobox-leucine zipper protein</fullName>
    </recommendedName>
    <alternativeName>
        <fullName evidence="10">HD-ZIP protein</fullName>
    </alternativeName>
    <alternativeName>
        <fullName evidence="10">Homeodomain transcription factor</fullName>
    </alternativeName>
</protein>
<dbReference type="InterPro" id="IPR045224">
    <property type="entry name" value="HDZip_class_I_plant"/>
</dbReference>
<dbReference type="Gene3D" id="1.10.10.60">
    <property type="entry name" value="Homeodomain-like"/>
    <property type="match status" value="1"/>
</dbReference>